<dbReference type="InParanoid" id="E4X2W7"/>
<evidence type="ECO:0000256" key="2">
    <source>
        <dbReference type="ARBA" id="ARBA00022737"/>
    </source>
</evidence>
<evidence type="ECO:0000256" key="1">
    <source>
        <dbReference type="ARBA" id="ARBA00022574"/>
    </source>
</evidence>
<dbReference type="InterPro" id="IPR045151">
    <property type="entry name" value="DCAF8"/>
</dbReference>
<dbReference type="SMART" id="SM00320">
    <property type="entry name" value="WD40"/>
    <property type="match status" value="7"/>
</dbReference>
<dbReference type="InterPro" id="IPR001680">
    <property type="entry name" value="WD40_rpt"/>
</dbReference>
<dbReference type="PANTHER" id="PTHR15574">
    <property type="entry name" value="WD REPEAT DOMAIN-CONTAINING FAMILY"/>
    <property type="match status" value="1"/>
</dbReference>
<gene>
    <name evidence="4" type="ORF">GSOID_T00017599001</name>
</gene>
<dbReference type="InterPro" id="IPR015943">
    <property type="entry name" value="WD40/YVTN_repeat-like_dom_sf"/>
</dbReference>
<dbReference type="PROSITE" id="PS50082">
    <property type="entry name" value="WD_REPEATS_2"/>
    <property type="match status" value="1"/>
</dbReference>
<organism evidence="4">
    <name type="scientific">Oikopleura dioica</name>
    <name type="common">Tunicate</name>
    <dbReference type="NCBI Taxonomy" id="34765"/>
    <lineage>
        <taxon>Eukaryota</taxon>
        <taxon>Metazoa</taxon>
        <taxon>Chordata</taxon>
        <taxon>Tunicata</taxon>
        <taxon>Appendicularia</taxon>
        <taxon>Copelata</taxon>
        <taxon>Oikopleuridae</taxon>
        <taxon>Oikopleura</taxon>
    </lineage>
</organism>
<dbReference type="GO" id="GO:0045717">
    <property type="term" value="P:negative regulation of fatty acid biosynthetic process"/>
    <property type="evidence" value="ECO:0007669"/>
    <property type="project" value="TreeGrafter"/>
</dbReference>
<dbReference type="AlphaFoldDB" id="E4X2W7"/>
<dbReference type="GO" id="GO:0080008">
    <property type="term" value="C:Cul4-RING E3 ubiquitin ligase complex"/>
    <property type="evidence" value="ECO:0007669"/>
    <property type="project" value="TreeGrafter"/>
</dbReference>
<dbReference type="InterPro" id="IPR036322">
    <property type="entry name" value="WD40_repeat_dom_sf"/>
</dbReference>
<dbReference type="Proteomes" id="UP000001307">
    <property type="component" value="Unassembled WGS sequence"/>
</dbReference>
<protein>
    <submittedName>
        <fullName evidence="4">Uncharacterized protein</fullName>
    </submittedName>
</protein>
<proteinExistence type="predicted"/>
<dbReference type="EMBL" id="FN653023">
    <property type="protein sequence ID" value="CBY17970.1"/>
    <property type="molecule type" value="Genomic_DNA"/>
</dbReference>
<dbReference type="SUPFAM" id="SSF50978">
    <property type="entry name" value="WD40 repeat-like"/>
    <property type="match status" value="1"/>
</dbReference>
<dbReference type="SUPFAM" id="SSF48452">
    <property type="entry name" value="TPR-like"/>
    <property type="match status" value="1"/>
</dbReference>
<sequence length="573" mass="64194">MTSSIQNFIRERRNGRKRALALPSWNEDFIIRLGITTILEGHTGCVNCLEWNKEGSLLVSGSDDQFIRIWRPHDAEQPISVSNVVTPLSSIKTSHTRNIFATRFFDNHSKIISGAADHEVHVTDLTTQQSVFSEKFENRVKKISVVDNYRFLSAVEDGSAQLSDTRAGRSFPIFSITASNLPRVANIKEVKSIDFHANTNMIAVGSGGGLVRIFDARFDKNEPTLMFGKMFFPGHCDRDRGGYSVTHVAFSEDGSELLANMGSEHVYLYDVKNPSLTSLKLPEFDSTPEEPSPLPSKAEALKETGNLLFSEQQYFGAFQTYLDALSSCPGHPVLLNNAASALLNRKLIGDKYESFLFCQRALKKHSNYRKARIRAIKLLRNIDLIVAKDESEKLYEYDLKNSDKKEISASRKIRDNILKVLGDVPDDEEEDAESAAPIWLDYKNRFVGHYNCQTDIKEASFLGSEFIAAGSDCGNLFVWQRNGKLIFIAKADGNILNCVQPNPKLTSIATAGIDNEIKLWQPVDESLSDSYNSVNSTAGLVEHVEENSESLRQHVRQDNELMAQMNSQFCVNQ</sequence>
<dbReference type="InterPro" id="IPR011990">
    <property type="entry name" value="TPR-like_helical_dom_sf"/>
</dbReference>
<keyword evidence="2" id="KW-0677">Repeat</keyword>
<name>E4X2W7_OIKDI</name>
<dbReference type="PROSITE" id="PS50294">
    <property type="entry name" value="WD_REPEATS_REGION"/>
    <property type="match status" value="1"/>
</dbReference>
<dbReference type="Gene3D" id="1.25.40.10">
    <property type="entry name" value="Tetratricopeptide repeat domain"/>
    <property type="match status" value="1"/>
</dbReference>
<feature type="repeat" description="WD" evidence="3">
    <location>
        <begin position="39"/>
        <end position="70"/>
    </location>
</feature>
<evidence type="ECO:0000256" key="3">
    <source>
        <dbReference type="PROSITE-ProRule" id="PRU00221"/>
    </source>
</evidence>
<dbReference type="Pfam" id="PF00400">
    <property type="entry name" value="WD40"/>
    <property type="match status" value="2"/>
</dbReference>
<keyword evidence="5" id="KW-1185">Reference proteome</keyword>
<reference evidence="4" key="1">
    <citation type="journal article" date="2010" name="Science">
        <title>Plasticity of animal genome architecture unmasked by rapid evolution of a pelagic tunicate.</title>
        <authorList>
            <person name="Denoeud F."/>
            <person name="Henriet S."/>
            <person name="Mungpakdee S."/>
            <person name="Aury J.M."/>
            <person name="Da Silva C."/>
            <person name="Brinkmann H."/>
            <person name="Mikhaleva J."/>
            <person name="Olsen L.C."/>
            <person name="Jubin C."/>
            <person name="Canestro C."/>
            <person name="Bouquet J.M."/>
            <person name="Danks G."/>
            <person name="Poulain J."/>
            <person name="Campsteijn C."/>
            <person name="Adamski M."/>
            <person name="Cross I."/>
            <person name="Yadetie F."/>
            <person name="Muffato M."/>
            <person name="Louis A."/>
            <person name="Butcher S."/>
            <person name="Tsagkogeorga G."/>
            <person name="Konrad A."/>
            <person name="Singh S."/>
            <person name="Jensen M.F."/>
            <person name="Cong E.H."/>
            <person name="Eikeseth-Otteraa H."/>
            <person name="Noel B."/>
            <person name="Anthouard V."/>
            <person name="Porcel B.M."/>
            <person name="Kachouri-Lafond R."/>
            <person name="Nishino A."/>
            <person name="Ugolini M."/>
            <person name="Chourrout P."/>
            <person name="Nishida H."/>
            <person name="Aasland R."/>
            <person name="Huzurbazar S."/>
            <person name="Westhof E."/>
            <person name="Delsuc F."/>
            <person name="Lehrach H."/>
            <person name="Reinhardt R."/>
            <person name="Weissenbach J."/>
            <person name="Roy S.W."/>
            <person name="Artiguenave F."/>
            <person name="Postlethwait J.H."/>
            <person name="Manak J.R."/>
            <person name="Thompson E.M."/>
            <person name="Jaillon O."/>
            <person name="Du Pasquier L."/>
            <person name="Boudinot P."/>
            <person name="Liberles D.A."/>
            <person name="Volff J.N."/>
            <person name="Philippe H."/>
            <person name="Lenhard B."/>
            <person name="Roest Crollius H."/>
            <person name="Wincker P."/>
            <person name="Chourrout D."/>
        </authorList>
    </citation>
    <scope>NUCLEOTIDE SEQUENCE [LARGE SCALE GENOMIC DNA]</scope>
</reference>
<dbReference type="GO" id="GO:0005737">
    <property type="term" value="C:cytoplasm"/>
    <property type="evidence" value="ECO:0007669"/>
    <property type="project" value="TreeGrafter"/>
</dbReference>
<dbReference type="FunCoup" id="E4X2W7">
    <property type="interactions" value="300"/>
</dbReference>
<keyword evidence="1 3" id="KW-0853">WD repeat</keyword>
<evidence type="ECO:0000313" key="4">
    <source>
        <dbReference type="EMBL" id="CBY17970.1"/>
    </source>
</evidence>
<dbReference type="PANTHER" id="PTHR15574:SF40">
    <property type="entry name" value="WD AND TETRATRICOPEPTIDE REPEATS PROTEIN 1"/>
    <property type="match status" value="1"/>
</dbReference>
<accession>E4X2W7</accession>
<dbReference type="Gene3D" id="2.130.10.10">
    <property type="entry name" value="YVTN repeat-like/Quinoprotein amine dehydrogenase"/>
    <property type="match status" value="3"/>
</dbReference>
<dbReference type="OrthoDB" id="4869960at2759"/>
<evidence type="ECO:0000313" key="5">
    <source>
        <dbReference type="Proteomes" id="UP000001307"/>
    </source>
</evidence>